<dbReference type="AlphaFoldDB" id="A0A5J6MVI6"/>
<proteinExistence type="predicted"/>
<evidence type="ECO:0000313" key="2">
    <source>
        <dbReference type="EMBL" id="QEX21662.1"/>
    </source>
</evidence>
<organism evidence="2 3">
    <name type="scientific">Hypericibacter adhaerens</name>
    <dbReference type="NCBI Taxonomy" id="2602016"/>
    <lineage>
        <taxon>Bacteria</taxon>
        <taxon>Pseudomonadati</taxon>
        <taxon>Pseudomonadota</taxon>
        <taxon>Alphaproteobacteria</taxon>
        <taxon>Rhodospirillales</taxon>
        <taxon>Dongiaceae</taxon>
        <taxon>Hypericibacter</taxon>
    </lineage>
</organism>
<feature type="chain" id="PRO_5023899818" evidence="1">
    <location>
        <begin position="24"/>
        <end position="371"/>
    </location>
</feature>
<dbReference type="RefSeq" id="WP_151116357.1">
    <property type="nucleotide sequence ID" value="NZ_CP042582.1"/>
</dbReference>
<reference evidence="2 3" key="1">
    <citation type="submission" date="2019-08" db="EMBL/GenBank/DDBJ databases">
        <title>Hyperibacter terrae gen. nov., sp. nov. and Hyperibacter viscosus sp. nov., two new members in the family Rhodospirillaceae isolated from the rhizosphere of Hypericum perforatum.</title>
        <authorList>
            <person name="Noviana Z."/>
        </authorList>
    </citation>
    <scope>NUCLEOTIDE SEQUENCE [LARGE SCALE GENOMIC DNA]</scope>
    <source>
        <strain evidence="2 3">R5959</strain>
    </source>
</reference>
<dbReference type="KEGG" id="hadh:FRZ61_15910"/>
<sequence length="371" mass="39669">MRSFVLALSIALSATLGTASALAGGGAGQKNDPCLLVTPDEIGQALQDKVGPGQNSGVGDCKYRGASGYGSQVSIQVDENPGRREFFASQAARGNVQHVDIADGAFVFDSPAGFTAVTVLKGETMFSLTLSKPNLKQRADAAVALARQAAKRLGTDQAAHREPGLEALVGEWYTDAGDPNRGTREVRRWIIEKDGDWTMTMAPEHTGMIAAQDGQWVVDSPQEHFSGNYRPDGKDGLITQGDVAAEWKRVPDGAHPEGVDSVFLGIWSQIPLSGMQHGPIDPAMVGLWRAESDSDGAHTIMVWRIPPDGYAILTLIVTVKGDLEADAGALEVSPDHGEDFKASYQFQGRDAFTTSDDSGSFRWQRKGTGLW</sequence>
<dbReference type="Proteomes" id="UP000325797">
    <property type="component" value="Chromosome"/>
</dbReference>
<keyword evidence="1" id="KW-0732">Signal</keyword>
<evidence type="ECO:0000313" key="3">
    <source>
        <dbReference type="Proteomes" id="UP000325797"/>
    </source>
</evidence>
<name>A0A5J6MVI6_9PROT</name>
<accession>A0A5J6MVI6</accession>
<feature type="signal peptide" evidence="1">
    <location>
        <begin position="1"/>
        <end position="23"/>
    </location>
</feature>
<dbReference type="EMBL" id="CP042582">
    <property type="protein sequence ID" value="QEX21662.1"/>
    <property type="molecule type" value="Genomic_DNA"/>
</dbReference>
<protein>
    <submittedName>
        <fullName evidence="2">Uncharacterized protein</fullName>
    </submittedName>
</protein>
<gene>
    <name evidence="2" type="ORF">FRZ61_15910</name>
</gene>
<evidence type="ECO:0000256" key="1">
    <source>
        <dbReference type="SAM" id="SignalP"/>
    </source>
</evidence>
<dbReference type="OrthoDB" id="3423180at2"/>
<keyword evidence="3" id="KW-1185">Reference proteome</keyword>